<comment type="caution">
    <text evidence="2">The sequence shown here is derived from an EMBL/GenBank/DDBJ whole genome shotgun (WGS) entry which is preliminary data.</text>
</comment>
<reference evidence="2 3" key="1">
    <citation type="journal article" date="2016" name="Nat. Commun.">
        <title>Thousands of microbial genomes shed light on interconnected biogeochemical processes in an aquifer system.</title>
        <authorList>
            <person name="Anantharaman K."/>
            <person name="Brown C.T."/>
            <person name="Hug L.A."/>
            <person name="Sharon I."/>
            <person name="Castelle C.J."/>
            <person name="Probst A.J."/>
            <person name="Thomas B.C."/>
            <person name="Singh A."/>
            <person name="Wilkins M.J."/>
            <person name="Karaoz U."/>
            <person name="Brodie E.L."/>
            <person name="Williams K.H."/>
            <person name="Hubbard S.S."/>
            <person name="Banfield J.F."/>
        </authorList>
    </citation>
    <scope>NUCLEOTIDE SEQUENCE [LARGE SCALE GENOMIC DNA]</scope>
</reference>
<name>A0A1F7HGL3_9BACT</name>
<gene>
    <name evidence="2" type="ORF">A3D08_00345</name>
</gene>
<dbReference type="EMBL" id="MFZT01000034">
    <property type="protein sequence ID" value="OGK30116.1"/>
    <property type="molecule type" value="Genomic_DNA"/>
</dbReference>
<dbReference type="Proteomes" id="UP000178098">
    <property type="component" value="Unassembled WGS sequence"/>
</dbReference>
<keyword evidence="1" id="KW-0812">Transmembrane</keyword>
<feature type="transmembrane region" description="Helical" evidence="1">
    <location>
        <begin position="7"/>
        <end position="25"/>
    </location>
</feature>
<keyword evidence="1" id="KW-0472">Membrane</keyword>
<evidence type="ECO:0000313" key="2">
    <source>
        <dbReference type="EMBL" id="OGK30116.1"/>
    </source>
</evidence>
<evidence type="ECO:0000313" key="3">
    <source>
        <dbReference type="Proteomes" id="UP000178098"/>
    </source>
</evidence>
<protein>
    <submittedName>
        <fullName evidence="2">Uncharacterized protein</fullName>
    </submittedName>
</protein>
<organism evidence="2 3">
    <name type="scientific">Candidatus Roizmanbacteria bacterium RIFCSPHIGHO2_02_FULL_43_11</name>
    <dbReference type="NCBI Taxonomy" id="1802043"/>
    <lineage>
        <taxon>Bacteria</taxon>
        <taxon>Candidatus Roizmaniibacteriota</taxon>
    </lineage>
</organism>
<dbReference type="AlphaFoldDB" id="A0A1F7HGL3"/>
<evidence type="ECO:0000256" key="1">
    <source>
        <dbReference type="SAM" id="Phobius"/>
    </source>
</evidence>
<sequence>MKKLLKWPLFIFLVLIIVTIFAGFIKDTKTDDTKKPVSINSEYKIISRRDSKTVENIDVLIGQNKTNPESVAIEIKKICTKPCNIDLYDNEEAYNLQMEYDTLMQTPGTETTQLDDWTNKNYVFVADHYIGTINFDTGEYNDYPFRDWKYKELKNK</sequence>
<keyword evidence="1" id="KW-1133">Transmembrane helix</keyword>
<accession>A0A1F7HGL3</accession>
<proteinExistence type="predicted"/>